<sequence>MVSDRIVGSLWQKDYKGTVEITLMKKAIESLRRRIKLWMDVTRAPGNLLLISGGGGFALTLMDLEKFFHNAILTYNEALF</sequence>
<evidence type="ECO:0000313" key="2">
    <source>
        <dbReference type="Proteomes" id="UP000712281"/>
    </source>
</evidence>
<evidence type="ECO:0000313" key="1">
    <source>
        <dbReference type="EMBL" id="KAF2544507.1"/>
    </source>
</evidence>
<reference evidence="1" key="1">
    <citation type="submission" date="2019-12" db="EMBL/GenBank/DDBJ databases">
        <title>Genome sequencing and annotation of Brassica cretica.</title>
        <authorList>
            <person name="Studholme D.J."/>
            <person name="Sarris P.F."/>
        </authorList>
    </citation>
    <scope>NUCLEOTIDE SEQUENCE</scope>
    <source>
        <strain evidence="1">PFS-001/15</strain>
        <tissue evidence="1">Leaf</tissue>
    </source>
</reference>
<proteinExistence type="predicted"/>
<gene>
    <name evidence="1" type="ORF">F2Q68_00032480</name>
</gene>
<comment type="caution">
    <text evidence="1">The sequence shown here is derived from an EMBL/GenBank/DDBJ whole genome shotgun (WGS) entry which is preliminary data.</text>
</comment>
<dbReference type="EMBL" id="QGKW02002005">
    <property type="protein sequence ID" value="KAF2544507.1"/>
    <property type="molecule type" value="Genomic_DNA"/>
</dbReference>
<accession>A0A8S9GJH8</accession>
<name>A0A8S9GJH8_BRACR</name>
<dbReference type="AlphaFoldDB" id="A0A8S9GJH8"/>
<organism evidence="1 2">
    <name type="scientific">Brassica cretica</name>
    <name type="common">Mustard</name>
    <dbReference type="NCBI Taxonomy" id="69181"/>
    <lineage>
        <taxon>Eukaryota</taxon>
        <taxon>Viridiplantae</taxon>
        <taxon>Streptophyta</taxon>
        <taxon>Embryophyta</taxon>
        <taxon>Tracheophyta</taxon>
        <taxon>Spermatophyta</taxon>
        <taxon>Magnoliopsida</taxon>
        <taxon>eudicotyledons</taxon>
        <taxon>Gunneridae</taxon>
        <taxon>Pentapetalae</taxon>
        <taxon>rosids</taxon>
        <taxon>malvids</taxon>
        <taxon>Brassicales</taxon>
        <taxon>Brassicaceae</taxon>
        <taxon>Brassiceae</taxon>
        <taxon>Brassica</taxon>
    </lineage>
</organism>
<dbReference type="Proteomes" id="UP000712281">
    <property type="component" value="Unassembled WGS sequence"/>
</dbReference>
<protein>
    <submittedName>
        <fullName evidence="1">Uncharacterized protein</fullName>
    </submittedName>
</protein>